<dbReference type="VEuPathDB" id="MicrosporidiaDB:CWI36_0520p0020"/>
<dbReference type="GO" id="GO:0005730">
    <property type="term" value="C:nucleolus"/>
    <property type="evidence" value="ECO:0007669"/>
    <property type="project" value="UniProtKB-SubCell"/>
</dbReference>
<dbReference type="GO" id="GO:0016887">
    <property type="term" value="F:ATP hydrolysis activity"/>
    <property type="evidence" value="ECO:0007669"/>
    <property type="project" value="RHEA"/>
</dbReference>
<evidence type="ECO:0000256" key="8">
    <source>
        <dbReference type="ARBA" id="ARBA00022884"/>
    </source>
</evidence>
<protein>
    <recommendedName>
        <fullName evidence="10">ATP-dependent RNA helicase</fullName>
        <ecNumber evidence="10">3.6.4.13</ecNumber>
    </recommendedName>
</protein>
<comment type="similarity">
    <text evidence="9">Belongs to the DEAD box helicase family.</text>
</comment>
<comment type="caution">
    <text evidence="13">The sequence shown here is derived from an EMBL/GenBank/DDBJ whole genome shotgun (WGS) entry which is preliminary data.</text>
</comment>
<name>A0A4Q9L096_9MICR</name>
<evidence type="ECO:0000256" key="3">
    <source>
        <dbReference type="ARBA" id="ARBA00022552"/>
    </source>
</evidence>
<comment type="domain">
    <text evidence="10">The Q motif is unique to and characteristic of the DEAD box family of RNA helicases and controls ATP binding and hydrolysis.</text>
</comment>
<dbReference type="Pfam" id="PF13959">
    <property type="entry name" value="CTE_SPB4"/>
    <property type="match status" value="1"/>
</dbReference>
<dbReference type="InterPro" id="IPR000629">
    <property type="entry name" value="RNA-helicase_DEAD-box_CS"/>
</dbReference>
<dbReference type="PROSITE" id="PS51192">
    <property type="entry name" value="HELICASE_ATP_BIND_1"/>
    <property type="match status" value="1"/>
</dbReference>
<dbReference type="SUPFAM" id="SSF52540">
    <property type="entry name" value="P-loop containing nucleoside triphosphate hydrolases"/>
    <property type="match status" value="1"/>
</dbReference>
<feature type="domain" description="Helicase ATP-binding" evidence="11">
    <location>
        <begin position="32"/>
        <end position="201"/>
    </location>
</feature>
<comment type="catalytic activity">
    <reaction evidence="10">
        <text>ATP + H2O = ADP + phosphate + H(+)</text>
        <dbReference type="Rhea" id="RHEA:13065"/>
        <dbReference type="ChEBI" id="CHEBI:15377"/>
        <dbReference type="ChEBI" id="CHEBI:15378"/>
        <dbReference type="ChEBI" id="CHEBI:30616"/>
        <dbReference type="ChEBI" id="CHEBI:43474"/>
        <dbReference type="ChEBI" id="CHEBI:456216"/>
        <dbReference type="EC" id="3.6.4.13"/>
    </reaction>
</comment>
<dbReference type="GO" id="GO:0003724">
    <property type="term" value="F:RNA helicase activity"/>
    <property type="evidence" value="ECO:0007669"/>
    <property type="project" value="UniProtKB-EC"/>
</dbReference>
<dbReference type="PROSITE" id="PS00039">
    <property type="entry name" value="DEAD_ATP_HELICASE"/>
    <property type="match status" value="1"/>
</dbReference>
<organism evidence="13 14">
    <name type="scientific">Hamiltosporidium magnivora</name>
    <dbReference type="NCBI Taxonomy" id="148818"/>
    <lineage>
        <taxon>Eukaryota</taxon>
        <taxon>Fungi</taxon>
        <taxon>Fungi incertae sedis</taxon>
        <taxon>Microsporidia</taxon>
        <taxon>Dubosqiidae</taxon>
        <taxon>Hamiltosporidium</taxon>
    </lineage>
</organism>
<evidence type="ECO:0000259" key="11">
    <source>
        <dbReference type="PROSITE" id="PS51192"/>
    </source>
</evidence>
<evidence type="ECO:0000256" key="1">
    <source>
        <dbReference type="ARBA" id="ARBA00004604"/>
    </source>
</evidence>
<dbReference type="SMART" id="SM01178">
    <property type="entry name" value="DUF4217"/>
    <property type="match status" value="1"/>
</dbReference>
<keyword evidence="2" id="KW-0690">Ribosome biogenesis</keyword>
<dbReference type="PROSITE" id="PS51194">
    <property type="entry name" value="HELICASE_CTER"/>
    <property type="match status" value="1"/>
</dbReference>
<keyword evidence="8 10" id="KW-0694">RNA-binding</keyword>
<proteinExistence type="inferred from homology"/>
<evidence type="ECO:0000313" key="14">
    <source>
        <dbReference type="Proteomes" id="UP000293045"/>
    </source>
</evidence>
<evidence type="ECO:0000256" key="5">
    <source>
        <dbReference type="ARBA" id="ARBA00022801"/>
    </source>
</evidence>
<evidence type="ECO:0000313" key="13">
    <source>
        <dbReference type="EMBL" id="TBU00748.1"/>
    </source>
</evidence>
<dbReference type="SMART" id="SM00490">
    <property type="entry name" value="HELICc"/>
    <property type="match status" value="1"/>
</dbReference>
<dbReference type="VEuPathDB" id="MicrosporidiaDB:CWI39_1590p0010"/>
<dbReference type="SMART" id="SM00487">
    <property type="entry name" value="DEXDc"/>
    <property type="match status" value="1"/>
</dbReference>
<reference evidence="13 14" key="1">
    <citation type="submission" date="2017-12" db="EMBL/GenBank/DDBJ databases">
        <authorList>
            <person name="Pombert J.-F."/>
            <person name="Haag K.L."/>
            <person name="Ebert D."/>
        </authorList>
    </citation>
    <scope>NUCLEOTIDE SEQUENCE [LARGE SCALE GENOMIC DNA]</scope>
    <source>
        <strain evidence="13">IL-BN-2</strain>
    </source>
</reference>
<sequence>MEFTKLEITENIKDILNENGFSNSTEVQQKVIPLFLKKKDLIVKAMTGSGKTLSFLIPIANFLDINTSKVIKCIIIAPTRELANQIAEVVKMFKSVSSYILIGGEPIENDLKIIDSSEINTLIVTPGRFNEIINLRPEKFKSVEYLILDEADKLLSIGFKVSVLNIISKLPKNRTTCLFSATIDKSILNFTKLNLKNPISVSINSDIIPDKLKIYYIKTSPKHKISLLKNFLEKKSIIFFTTCAQVDFFYDLFTKMNISGILRIHRKVKQIERNKIYEDFHKTGRWLFCTDVASRGIDFKNIYSVIHYDIPVDPLNFFHRSGRTGRNGNTGEVFLFLMENEIKYINYLKIKNIDTEEYECKDTSKHTSNIEIDNEITELATKAVISYLRSYKEHTLSYLLNIKDLNQEEIAQAYFLKKIPENIFYTKNKNRFGIYKTAKKIKK</sequence>
<evidence type="ECO:0000259" key="12">
    <source>
        <dbReference type="PROSITE" id="PS51194"/>
    </source>
</evidence>
<evidence type="ECO:0000256" key="4">
    <source>
        <dbReference type="ARBA" id="ARBA00022741"/>
    </source>
</evidence>
<feature type="domain" description="Helicase C-terminal" evidence="12">
    <location>
        <begin position="227"/>
        <end position="371"/>
    </location>
</feature>
<evidence type="ECO:0000256" key="9">
    <source>
        <dbReference type="RuleBase" id="RU000492"/>
    </source>
</evidence>
<dbReference type="InterPro" id="IPR025313">
    <property type="entry name" value="SPB4-like_CTE"/>
</dbReference>
<dbReference type="GO" id="GO:0005524">
    <property type="term" value="F:ATP binding"/>
    <property type="evidence" value="ECO:0007669"/>
    <property type="project" value="UniProtKB-UniRule"/>
</dbReference>
<evidence type="ECO:0000256" key="6">
    <source>
        <dbReference type="ARBA" id="ARBA00022806"/>
    </source>
</evidence>
<dbReference type="EMBL" id="PIXR01001590">
    <property type="protein sequence ID" value="TBU00748.1"/>
    <property type="molecule type" value="Genomic_DNA"/>
</dbReference>
<keyword evidence="6 9" id="KW-0347">Helicase</keyword>
<dbReference type="Gene3D" id="3.40.50.300">
    <property type="entry name" value="P-loop containing nucleotide triphosphate hydrolases"/>
    <property type="match status" value="2"/>
</dbReference>
<dbReference type="Proteomes" id="UP000293045">
    <property type="component" value="Unassembled WGS sequence"/>
</dbReference>
<comment type="function">
    <text evidence="10">RNA helicase.</text>
</comment>
<evidence type="ECO:0000256" key="2">
    <source>
        <dbReference type="ARBA" id="ARBA00022517"/>
    </source>
</evidence>
<dbReference type="CDD" id="cd18787">
    <property type="entry name" value="SF2_C_DEAD"/>
    <property type="match status" value="1"/>
</dbReference>
<keyword evidence="4 9" id="KW-0547">Nucleotide-binding</keyword>
<evidence type="ECO:0000256" key="7">
    <source>
        <dbReference type="ARBA" id="ARBA00022840"/>
    </source>
</evidence>
<dbReference type="EC" id="3.6.4.13" evidence="10"/>
<evidence type="ECO:0000256" key="10">
    <source>
        <dbReference type="RuleBase" id="RU365068"/>
    </source>
</evidence>
<dbReference type="InterPro" id="IPR011545">
    <property type="entry name" value="DEAD/DEAH_box_helicase_dom"/>
</dbReference>
<dbReference type="InterPro" id="IPR027417">
    <property type="entry name" value="P-loop_NTPase"/>
</dbReference>
<comment type="subcellular location">
    <subcellularLocation>
        <location evidence="1">Nucleus</location>
        <location evidence="1">Nucleolus</location>
    </subcellularLocation>
</comment>
<dbReference type="Pfam" id="PF00270">
    <property type="entry name" value="DEAD"/>
    <property type="match status" value="1"/>
</dbReference>
<dbReference type="GO" id="GO:0006364">
    <property type="term" value="P:rRNA processing"/>
    <property type="evidence" value="ECO:0007669"/>
    <property type="project" value="UniProtKB-KW"/>
</dbReference>
<keyword evidence="3" id="KW-0698">rRNA processing</keyword>
<dbReference type="InterPro" id="IPR001650">
    <property type="entry name" value="Helicase_C-like"/>
</dbReference>
<dbReference type="PANTHER" id="PTHR24031">
    <property type="entry name" value="RNA HELICASE"/>
    <property type="match status" value="1"/>
</dbReference>
<dbReference type="GO" id="GO:0003723">
    <property type="term" value="F:RNA binding"/>
    <property type="evidence" value="ECO:0007669"/>
    <property type="project" value="UniProtKB-UniRule"/>
</dbReference>
<gene>
    <name evidence="13" type="ORF">CWI39_1590p0010</name>
</gene>
<accession>A0A4Q9L096</accession>
<keyword evidence="5 9" id="KW-0378">Hydrolase</keyword>
<dbReference type="AlphaFoldDB" id="A0A4Q9L096"/>
<keyword evidence="7 9" id="KW-0067">ATP-binding</keyword>
<dbReference type="Pfam" id="PF00271">
    <property type="entry name" value="Helicase_C"/>
    <property type="match status" value="1"/>
</dbReference>
<dbReference type="InterPro" id="IPR014001">
    <property type="entry name" value="Helicase_ATP-bd"/>
</dbReference>